<name>A0A3S5WZ02_AERCA</name>
<evidence type="ECO:0000313" key="2">
    <source>
        <dbReference type="Proteomes" id="UP000266778"/>
    </source>
</evidence>
<organism evidence="1 2">
    <name type="scientific">Aeromonas caviae</name>
    <name type="common">Aeromonas punctata</name>
    <dbReference type="NCBI Taxonomy" id="648"/>
    <lineage>
        <taxon>Bacteria</taxon>
        <taxon>Pseudomonadati</taxon>
        <taxon>Pseudomonadota</taxon>
        <taxon>Gammaproteobacteria</taxon>
        <taxon>Aeromonadales</taxon>
        <taxon>Aeromonadaceae</taxon>
        <taxon>Aeromonas</taxon>
    </lineage>
</organism>
<dbReference type="EMBL" id="CP025706">
    <property type="protein sequence ID" value="AXB04571.1"/>
    <property type="molecule type" value="Genomic_DNA"/>
</dbReference>
<dbReference type="Proteomes" id="UP000266778">
    <property type="component" value="Chromosome"/>
</dbReference>
<proteinExistence type="predicted"/>
<dbReference type="AlphaFoldDB" id="A0A3S5WZ02"/>
<evidence type="ECO:0000313" key="1">
    <source>
        <dbReference type="EMBL" id="AXB04571.1"/>
    </source>
</evidence>
<accession>A0A3S5WZ02</accession>
<dbReference type="RefSeq" id="WP_119197011.1">
    <property type="nucleotide sequence ID" value="NZ_JAYGOL010000028.1"/>
</dbReference>
<gene>
    <name evidence="1" type="ORF">C1C91_05725</name>
</gene>
<protein>
    <submittedName>
        <fullName evidence="1">Uncharacterized protein</fullName>
    </submittedName>
</protein>
<reference evidence="1" key="1">
    <citation type="journal article" date="2019" name="J Environ">
        <title>Genetic characterization and potential molecular dissemination mechanism of tet (31) gene in Aeromonas caviae from an oxytetracycline wastewater treatment system.</title>
        <authorList>
            <person name="Shi Y."/>
            <person name="Tian Z."/>
            <person name="Leclercq S.O."/>
            <person name="Zhang H."/>
            <person name="Yang M."/>
            <person name="Zhang Y."/>
        </authorList>
    </citation>
    <scope>NUCLEOTIDE SEQUENCE</scope>
    <source>
        <strain evidence="1">T25-39</strain>
    </source>
</reference>
<sequence>MRTITLTDEQTFALIRTLRVMQERQEAVCDYFEKQMAVYEEATGTETDQLLALAADCEDYSTLSEGFVDWLSAHELDGVSNGLTCDFVHIIQKLEEAPRWDYVDKEPDTFAQRMKVMTYRQMQAALRARSANG</sequence>